<dbReference type="EMBL" id="JAVLSF010001487">
    <property type="protein sequence ID" value="MDR9779022.1"/>
    <property type="molecule type" value="Genomic_DNA"/>
</dbReference>
<protein>
    <recommendedName>
        <fullName evidence="3">NERD domain-containing protein</fullName>
    </recommendedName>
</protein>
<sequence length="102" mass="12136">HNEDSTSMLEILNNRTEHTHENEQFRRVAEIIEISFKKYGYNGILIGNPFNETYYRFRADAILYYNNGLILIDFKDYKGIINLPENSNEFSSNKWHNESLKD</sequence>
<dbReference type="Proteomes" id="UP001268610">
    <property type="component" value="Unassembled WGS sequence"/>
</dbReference>
<reference evidence="1" key="1">
    <citation type="submission" date="2023-04" db="EMBL/GenBank/DDBJ databases">
        <title>Genomic characterization of faba bean (Vicia faba) microsymbionts in Mexican soils.</title>
        <authorList>
            <person name="Rivera Orduna F.N."/>
            <person name="Guevara-Luna J."/>
            <person name="Yan J."/>
            <person name="Arroyo-Herrera I."/>
            <person name="Li Y."/>
            <person name="Vasquez-Murrieta M.S."/>
            <person name="Wang E.T."/>
        </authorList>
    </citation>
    <scope>NUCLEOTIDE SEQUENCE</scope>
    <source>
        <strain evidence="1">CH26</strain>
    </source>
</reference>
<organism evidence="1 2">
    <name type="scientific">Rhizobium hidalgonense</name>
    <dbReference type="NCBI Taxonomy" id="1538159"/>
    <lineage>
        <taxon>Bacteria</taxon>
        <taxon>Pseudomonadati</taxon>
        <taxon>Pseudomonadota</taxon>
        <taxon>Alphaproteobacteria</taxon>
        <taxon>Hyphomicrobiales</taxon>
        <taxon>Rhizobiaceae</taxon>
        <taxon>Rhizobium/Agrobacterium group</taxon>
        <taxon>Rhizobium</taxon>
    </lineage>
</organism>
<feature type="non-terminal residue" evidence="1">
    <location>
        <position position="1"/>
    </location>
</feature>
<evidence type="ECO:0000313" key="2">
    <source>
        <dbReference type="Proteomes" id="UP001268610"/>
    </source>
</evidence>
<gene>
    <name evidence="1" type="ORF">RJJ65_41465</name>
</gene>
<evidence type="ECO:0008006" key="3">
    <source>
        <dbReference type="Google" id="ProtNLM"/>
    </source>
</evidence>
<feature type="non-terminal residue" evidence="1">
    <location>
        <position position="102"/>
    </location>
</feature>
<accession>A0AAJ2H4E1</accession>
<evidence type="ECO:0000313" key="1">
    <source>
        <dbReference type="EMBL" id="MDR9779022.1"/>
    </source>
</evidence>
<name>A0AAJ2H4E1_9HYPH</name>
<comment type="caution">
    <text evidence="1">The sequence shown here is derived from an EMBL/GenBank/DDBJ whole genome shotgun (WGS) entry which is preliminary data.</text>
</comment>
<dbReference type="RefSeq" id="WP_310866946.1">
    <property type="nucleotide sequence ID" value="NZ_JAVLSF010001487.1"/>
</dbReference>
<proteinExistence type="predicted"/>
<dbReference type="AlphaFoldDB" id="A0AAJ2H4E1"/>